<evidence type="ECO:0000256" key="2">
    <source>
        <dbReference type="ARBA" id="ARBA00023163"/>
    </source>
</evidence>
<accession>A0ABX2DTY9</accession>
<dbReference type="EMBL" id="JABMKX010000010">
    <property type="protein sequence ID" value="NQX47569.1"/>
    <property type="molecule type" value="Genomic_DNA"/>
</dbReference>
<dbReference type="SUPFAM" id="SSF46894">
    <property type="entry name" value="C-terminal effector domain of the bipartite response regulators"/>
    <property type="match status" value="1"/>
</dbReference>
<proteinExistence type="predicted"/>
<dbReference type="InterPro" id="IPR000792">
    <property type="entry name" value="Tscrpt_reg_LuxR_C"/>
</dbReference>
<protein>
    <recommendedName>
        <fullName evidence="3">HTH luxR-type domain-containing protein</fullName>
    </recommendedName>
</protein>
<feature type="domain" description="HTH luxR-type" evidence="3">
    <location>
        <begin position="214"/>
        <end position="271"/>
    </location>
</feature>
<dbReference type="InterPro" id="IPR029016">
    <property type="entry name" value="GAF-like_dom_sf"/>
</dbReference>
<keyword evidence="5" id="KW-1185">Reference proteome</keyword>
<evidence type="ECO:0000259" key="3">
    <source>
        <dbReference type="SMART" id="SM00421"/>
    </source>
</evidence>
<organism evidence="4 5">
    <name type="scientific">Paenibacillus tritici</name>
    <dbReference type="NCBI Taxonomy" id="1873425"/>
    <lineage>
        <taxon>Bacteria</taxon>
        <taxon>Bacillati</taxon>
        <taxon>Bacillota</taxon>
        <taxon>Bacilli</taxon>
        <taxon>Bacillales</taxon>
        <taxon>Paenibacillaceae</taxon>
        <taxon>Paenibacillus</taxon>
    </lineage>
</organism>
<evidence type="ECO:0000313" key="4">
    <source>
        <dbReference type="EMBL" id="NQX47569.1"/>
    </source>
</evidence>
<dbReference type="Proteomes" id="UP000711047">
    <property type="component" value="Unassembled WGS sequence"/>
</dbReference>
<comment type="caution">
    <text evidence="4">The sequence shown here is derived from an EMBL/GenBank/DDBJ whole genome shotgun (WGS) entry which is preliminary data.</text>
</comment>
<gene>
    <name evidence="4" type="ORF">HQN87_19725</name>
</gene>
<sequence length="279" mass="32339">MLDIFKEHDLSTYEQWLSLNEVDDVEVEIWKKISMEFIDPDLKSMPIKFDVPTKEKKIRVDLLDIVRKELKLTSAWLPKAHLFLLSDCEGVILECFGSETVTEMLNVLNIDVGTSFALKDAGINAISVALYTKSATLLMGEEHHLRMFANWTCACMPITFKNMVIAYLDLSFQNKGELPLLVALLENRISIIEKKLCEHDPDLKKESFYCSTDNYKFTPREKEIAYRWWDNQSILRISLELGITEGTVRNFIKKIYTKTASNEKLQFIKKINQIVLEEN</sequence>
<dbReference type="Gene3D" id="3.30.450.40">
    <property type="match status" value="1"/>
</dbReference>
<dbReference type="InterPro" id="IPR016032">
    <property type="entry name" value="Sig_transdc_resp-reg_C-effctor"/>
</dbReference>
<dbReference type="RefSeq" id="WP_173136856.1">
    <property type="nucleotide sequence ID" value="NZ_JABMKX010000010.1"/>
</dbReference>
<dbReference type="SMART" id="SM00421">
    <property type="entry name" value="HTH_LUXR"/>
    <property type="match status" value="1"/>
</dbReference>
<dbReference type="Gene3D" id="1.10.10.10">
    <property type="entry name" value="Winged helix-like DNA-binding domain superfamily/Winged helix DNA-binding domain"/>
    <property type="match status" value="1"/>
</dbReference>
<keyword evidence="2" id="KW-0804">Transcription</keyword>
<evidence type="ECO:0000313" key="5">
    <source>
        <dbReference type="Proteomes" id="UP000711047"/>
    </source>
</evidence>
<dbReference type="InterPro" id="IPR036388">
    <property type="entry name" value="WH-like_DNA-bd_sf"/>
</dbReference>
<evidence type="ECO:0000256" key="1">
    <source>
        <dbReference type="ARBA" id="ARBA00023015"/>
    </source>
</evidence>
<reference evidence="4 5" key="1">
    <citation type="submission" date="2020-05" db="EMBL/GenBank/DDBJ databases">
        <title>Paenibacillus glebae, sp. nov., Paenibacillus humi sp. nov., Paenibacillus pedi sp. nov., Paenibacillus terrestris sp. nov. and Paenibacillus terricola sp. nov., isolated from a forest top soil sample.</title>
        <authorList>
            <person name="Qi S."/>
            <person name="Carlier A."/>
            <person name="Cnockaert M."/>
            <person name="Vandamme P."/>
        </authorList>
    </citation>
    <scope>NUCLEOTIDE SEQUENCE [LARGE SCALE GENOMIC DNA]</scope>
    <source>
        <strain evidence="4 5">LMG 29502</strain>
    </source>
</reference>
<name>A0ABX2DTY9_9BACL</name>
<keyword evidence="1" id="KW-0805">Transcription regulation</keyword>